<gene>
    <name evidence="1" type="ORF">TBK1r_48250</name>
</gene>
<evidence type="ECO:0000313" key="2">
    <source>
        <dbReference type="Proteomes" id="UP000318081"/>
    </source>
</evidence>
<dbReference type="EMBL" id="CP036432">
    <property type="protein sequence ID" value="QDV85809.1"/>
    <property type="molecule type" value="Genomic_DNA"/>
</dbReference>
<dbReference type="Proteomes" id="UP000318081">
    <property type="component" value="Chromosome"/>
</dbReference>
<accession>A0ABX5Y156</accession>
<sequence>MFGGERVSKIALLLVIAACCCGCRLGPKSLQNSRLPYNHAVQQTAQEEMLLNLVRLRYAEPPEFLSIPNITQQYAYQGNGTVSSHPMFFDKVFGSLSLQATDTPTLTYTPLQDQEFNNRLLTPFTLDTIDQLTRTGWSFERVLRLTVQSINDVDNATAAGGPTPELKPSFEQFAAAVDLLEDLQEHRQVEIAQATRTNQAEQVGVAVKQDALLAADVLAAAEKGFEYRASKDGRGWQLWSKDRDEDYLALQFAPEVVGSGLHVELASLLNLSTAQVSYEMEQEKSGFVLNRPQSYDKLVVSTRSMLEAMYYLSQGVRVPPQHVECGLVTVTFDSAGHDFDWSQLTGDLMTIKCSCEKPERAAVAVPYRGCWFYIDDRDITSKETLAFVLLLYNLAVQEGDAAKQGPTLTIPAG</sequence>
<protein>
    <submittedName>
        <fullName evidence="1">Uncharacterized protein</fullName>
    </submittedName>
</protein>
<name>A0ABX5Y156_9BACT</name>
<reference evidence="1 2" key="1">
    <citation type="submission" date="2019-02" db="EMBL/GenBank/DDBJ databases">
        <title>Deep-cultivation of Planctomycetes and their phenomic and genomic characterization uncovers novel biology.</title>
        <authorList>
            <person name="Wiegand S."/>
            <person name="Jogler M."/>
            <person name="Boedeker C."/>
            <person name="Pinto D."/>
            <person name="Vollmers J."/>
            <person name="Rivas-Marin E."/>
            <person name="Kohn T."/>
            <person name="Peeters S.H."/>
            <person name="Heuer A."/>
            <person name="Rast P."/>
            <person name="Oberbeckmann S."/>
            <person name="Bunk B."/>
            <person name="Jeske O."/>
            <person name="Meyerdierks A."/>
            <person name="Storesund J.E."/>
            <person name="Kallscheuer N."/>
            <person name="Luecker S."/>
            <person name="Lage O.M."/>
            <person name="Pohl T."/>
            <person name="Merkel B.J."/>
            <person name="Hornburger P."/>
            <person name="Mueller R.-W."/>
            <person name="Bruemmer F."/>
            <person name="Labrenz M."/>
            <person name="Spormann A.M."/>
            <person name="Op den Camp H."/>
            <person name="Overmann J."/>
            <person name="Amann R."/>
            <person name="Jetten M.S.M."/>
            <person name="Mascher T."/>
            <person name="Medema M.H."/>
            <person name="Devos D.P."/>
            <person name="Kaster A.-K."/>
            <person name="Ovreas L."/>
            <person name="Rohde M."/>
            <person name="Galperin M.Y."/>
            <person name="Jogler C."/>
        </authorList>
    </citation>
    <scope>NUCLEOTIDE SEQUENCE [LARGE SCALE GENOMIC DNA]</scope>
    <source>
        <strain evidence="1 2">TBK1r</strain>
    </source>
</reference>
<evidence type="ECO:0000313" key="1">
    <source>
        <dbReference type="EMBL" id="QDV85809.1"/>
    </source>
</evidence>
<proteinExistence type="predicted"/>
<dbReference type="RefSeq" id="WP_145216041.1">
    <property type="nucleotide sequence ID" value="NZ_CP036432.1"/>
</dbReference>
<keyword evidence="2" id="KW-1185">Reference proteome</keyword>
<organism evidence="1 2">
    <name type="scientific">Stieleria magnilauensis</name>
    <dbReference type="NCBI Taxonomy" id="2527963"/>
    <lineage>
        <taxon>Bacteria</taxon>
        <taxon>Pseudomonadati</taxon>
        <taxon>Planctomycetota</taxon>
        <taxon>Planctomycetia</taxon>
        <taxon>Pirellulales</taxon>
        <taxon>Pirellulaceae</taxon>
        <taxon>Stieleria</taxon>
    </lineage>
</organism>